<comment type="caution">
    <text evidence="3">The sequence shown here is derived from an EMBL/GenBank/DDBJ whole genome shotgun (WGS) entry which is preliminary data.</text>
</comment>
<dbReference type="Proteomes" id="UP000037460">
    <property type="component" value="Unassembled WGS sequence"/>
</dbReference>
<feature type="compositionally biased region" description="Basic and acidic residues" evidence="2">
    <location>
        <begin position="721"/>
        <end position="731"/>
    </location>
</feature>
<feature type="coiled-coil region" evidence="1">
    <location>
        <begin position="609"/>
        <end position="636"/>
    </location>
</feature>
<organism evidence="3 4">
    <name type="scientific">Chrysochromulina tobinii</name>
    <dbReference type="NCBI Taxonomy" id="1460289"/>
    <lineage>
        <taxon>Eukaryota</taxon>
        <taxon>Haptista</taxon>
        <taxon>Haptophyta</taxon>
        <taxon>Prymnesiophyceae</taxon>
        <taxon>Prymnesiales</taxon>
        <taxon>Chrysochromulinaceae</taxon>
        <taxon>Chrysochromulina</taxon>
    </lineage>
</organism>
<name>A0A0M0JRR4_9EUKA</name>
<feature type="coiled-coil region" evidence="1">
    <location>
        <begin position="69"/>
        <end position="111"/>
    </location>
</feature>
<keyword evidence="4" id="KW-1185">Reference proteome</keyword>
<feature type="region of interest" description="Disordered" evidence="2">
    <location>
        <begin position="928"/>
        <end position="966"/>
    </location>
</feature>
<feature type="coiled-coil region" evidence="1">
    <location>
        <begin position="401"/>
        <end position="428"/>
    </location>
</feature>
<dbReference type="EMBL" id="JWZX01002487">
    <property type="protein sequence ID" value="KOO28952.1"/>
    <property type="molecule type" value="Genomic_DNA"/>
</dbReference>
<evidence type="ECO:0000256" key="2">
    <source>
        <dbReference type="SAM" id="MobiDB-lite"/>
    </source>
</evidence>
<feature type="coiled-coil region" evidence="1">
    <location>
        <begin position="826"/>
        <end position="881"/>
    </location>
</feature>
<feature type="region of interest" description="Disordered" evidence="2">
    <location>
        <begin position="721"/>
        <end position="795"/>
    </location>
</feature>
<protein>
    <submittedName>
        <fullName evidence="3">Uncharacterized protein</fullName>
    </submittedName>
</protein>
<proteinExistence type="predicted"/>
<keyword evidence="1" id="KW-0175">Coiled coil</keyword>
<evidence type="ECO:0000313" key="3">
    <source>
        <dbReference type="EMBL" id="KOO28952.1"/>
    </source>
</evidence>
<feature type="coiled-coil region" evidence="1">
    <location>
        <begin position="311"/>
        <end position="371"/>
    </location>
</feature>
<gene>
    <name evidence="3" type="ORF">Ctob_006482</name>
</gene>
<feature type="compositionally biased region" description="Basic and acidic residues" evidence="2">
    <location>
        <begin position="1"/>
        <end position="31"/>
    </location>
</feature>
<feature type="region of interest" description="Disordered" evidence="2">
    <location>
        <begin position="213"/>
        <end position="243"/>
    </location>
</feature>
<evidence type="ECO:0000256" key="1">
    <source>
        <dbReference type="SAM" id="Coils"/>
    </source>
</evidence>
<evidence type="ECO:0000313" key="4">
    <source>
        <dbReference type="Proteomes" id="UP000037460"/>
    </source>
</evidence>
<sequence length="966" mass="104671">MLKALEESTTAERRHAEKRHEQVIRDLKSKPPSDPTVTGASPATLLKALDDSAAMAVVAQAQAKETSARIEAEARCRELEHNLQREEREHQASLQQLKDDLDRRLAAVRRESEVAVQAAQAQAQIAINRAESSAASASAVKMEADMAKMDAAATRARGEAAIAAAAAAAAAEVNASMRPELEAARVTAKEAQAAMQAMAADLSDFERRSADLKARESAFEEHESSERRALKNERAAARAEREAGRAELEQWKSLARTELAAERESLLRELEERRTAAAAQAALVGLGAESAILFEEQSELARSRLQLDADAAAITREAAAARLELANCEAATQATYKALAAAWSELEAERLERLAEAIAESEAKAAAAAKTLALNETRLEQAEYIARAAKALADEHIETVQAEAQWQNESLKRQLAEARGALELASAQYLSEQSAVFSLRAMLLVADADVAAMRGAAAHYAALGGEEAGALREALSHAEVSKREAIEAERRRSDAWMEKEREHFGATLHHVREASFAATSKLSSQLDWLSDALEDKSRQLLAEREAFESALAKEREATNAARDASRRVLQEVADRQAARHALELTQQGHTMEAQLSVEREAFLEQLVDRKDLQNSLADARAECRAAKLALVDAQQAHQVEAARLLAQLAEAREGGGGAGSSGAVAVAAQKDAAHADALRSLTEQHQAATRALQESFVRERQTYERREAQLTDEIEALETALERERASKDTEPASPIRRPASDAQQQTSPRATSPTRPFKGEQGRFGHAALAQGKGDAQQQTSPEGKPSSKDWGGQASLAEGYRDAQLQETRTLGEMQLARLHADQREAMQLEAEGARRRSEALASQLDAMRRELDATQKERDAYSSQLETIQKEIDAYSDKGDADARVQLPLLLAELAATRRLLQQVSNSPSRGAAVFTAEGVLRPGDLFRDEHGPVAKPPKQTGGAGGAGGRAHNPFDLEALFSR</sequence>
<feature type="compositionally biased region" description="Polar residues" evidence="2">
    <location>
        <begin position="742"/>
        <end position="755"/>
    </location>
</feature>
<accession>A0A0M0JRR4</accession>
<feature type="region of interest" description="Disordered" evidence="2">
    <location>
        <begin position="1"/>
        <end position="41"/>
    </location>
</feature>
<dbReference type="AlphaFoldDB" id="A0A0M0JRR4"/>
<reference evidence="4" key="1">
    <citation type="journal article" date="2015" name="PLoS Genet.">
        <title>Genome Sequence and Transcriptome Analyses of Chrysochromulina tobin: Metabolic Tools for Enhanced Algal Fitness in the Prominent Order Prymnesiales (Haptophyceae).</title>
        <authorList>
            <person name="Hovde B.T."/>
            <person name="Deodato C.R."/>
            <person name="Hunsperger H.M."/>
            <person name="Ryken S.A."/>
            <person name="Yost W."/>
            <person name="Jha R.K."/>
            <person name="Patterson J."/>
            <person name="Monnat R.J. Jr."/>
            <person name="Barlow S.B."/>
            <person name="Starkenburg S.R."/>
            <person name="Cattolico R.A."/>
        </authorList>
    </citation>
    <scope>NUCLEOTIDE SEQUENCE</scope>
    <source>
        <strain evidence="4">CCMP291</strain>
    </source>
</reference>